<evidence type="ECO:0000256" key="1">
    <source>
        <dbReference type="SAM" id="MobiDB-lite"/>
    </source>
</evidence>
<accession>A0A4C1ZEH9</accession>
<protein>
    <submittedName>
        <fullName evidence="2">Uncharacterized protein</fullName>
    </submittedName>
</protein>
<feature type="region of interest" description="Disordered" evidence="1">
    <location>
        <begin position="108"/>
        <end position="173"/>
    </location>
</feature>
<gene>
    <name evidence="2" type="ORF">EVAR_60928_1</name>
</gene>
<dbReference type="Proteomes" id="UP000299102">
    <property type="component" value="Unassembled WGS sequence"/>
</dbReference>
<name>A0A4C1ZEH9_EUMVA</name>
<sequence length="173" mass="19226">MNFITHVSIDVNFSHGLVFDLDLNHTFDFDLVPRLDSSPALNFGLGPVSILILASFSNLFSVPLSIPIPLTITVRISTKLREINRYDELASGSVSRYTTLLIANRINNTTADAAQRPEPLSRSRPRAPRPAPPAPARTRRDRPATAQRERATDERPPPARSAQLHRRRVPGGF</sequence>
<feature type="compositionally biased region" description="Basic residues" evidence="1">
    <location>
        <begin position="163"/>
        <end position="173"/>
    </location>
</feature>
<comment type="caution">
    <text evidence="2">The sequence shown here is derived from an EMBL/GenBank/DDBJ whole genome shotgun (WGS) entry which is preliminary data.</text>
</comment>
<keyword evidence="3" id="KW-1185">Reference proteome</keyword>
<dbReference type="EMBL" id="BGZK01001825">
    <property type="protein sequence ID" value="GBP86946.1"/>
    <property type="molecule type" value="Genomic_DNA"/>
</dbReference>
<proteinExistence type="predicted"/>
<feature type="compositionally biased region" description="Basic and acidic residues" evidence="1">
    <location>
        <begin position="141"/>
        <end position="157"/>
    </location>
</feature>
<evidence type="ECO:0000313" key="3">
    <source>
        <dbReference type="Proteomes" id="UP000299102"/>
    </source>
</evidence>
<organism evidence="2 3">
    <name type="scientific">Eumeta variegata</name>
    <name type="common">Bagworm moth</name>
    <name type="synonym">Eumeta japonica</name>
    <dbReference type="NCBI Taxonomy" id="151549"/>
    <lineage>
        <taxon>Eukaryota</taxon>
        <taxon>Metazoa</taxon>
        <taxon>Ecdysozoa</taxon>
        <taxon>Arthropoda</taxon>
        <taxon>Hexapoda</taxon>
        <taxon>Insecta</taxon>
        <taxon>Pterygota</taxon>
        <taxon>Neoptera</taxon>
        <taxon>Endopterygota</taxon>
        <taxon>Lepidoptera</taxon>
        <taxon>Glossata</taxon>
        <taxon>Ditrysia</taxon>
        <taxon>Tineoidea</taxon>
        <taxon>Psychidae</taxon>
        <taxon>Oiketicinae</taxon>
        <taxon>Eumeta</taxon>
    </lineage>
</organism>
<evidence type="ECO:0000313" key="2">
    <source>
        <dbReference type="EMBL" id="GBP86946.1"/>
    </source>
</evidence>
<reference evidence="2 3" key="1">
    <citation type="journal article" date="2019" name="Commun. Biol.">
        <title>The bagworm genome reveals a unique fibroin gene that provides high tensile strength.</title>
        <authorList>
            <person name="Kono N."/>
            <person name="Nakamura H."/>
            <person name="Ohtoshi R."/>
            <person name="Tomita M."/>
            <person name="Numata K."/>
            <person name="Arakawa K."/>
        </authorList>
    </citation>
    <scope>NUCLEOTIDE SEQUENCE [LARGE SCALE GENOMIC DNA]</scope>
</reference>
<dbReference type="AlphaFoldDB" id="A0A4C1ZEH9"/>